<gene>
    <name evidence="8" type="ORF">C0Q70_06405</name>
</gene>
<dbReference type="GO" id="GO:0004930">
    <property type="term" value="F:G protein-coupled receptor activity"/>
    <property type="evidence" value="ECO:0007669"/>
    <property type="project" value="InterPro"/>
</dbReference>
<evidence type="ECO:0000256" key="3">
    <source>
        <dbReference type="ARBA" id="ARBA00022989"/>
    </source>
</evidence>
<feature type="compositionally biased region" description="Polar residues" evidence="5">
    <location>
        <begin position="428"/>
        <end position="438"/>
    </location>
</feature>
<feature type="region of interest" description="Disordered" evidence="5">
    <location>
        <begin position="419"/>
        <end position="438"/>
    </location>
</feature>
<dbReference type="InterPro" id="IPR052954">
    <property type="entry name" value="GPCR-Ligand_Int"/>
</dbReference>
<keyword evidence="4 6" id="KW-0472">Membrane</keyword>
<feature type="transmembrane region" description="Helical" evidence="6">
    <location>
        <begin position="257"/>
        <end position="278"/>
    </location>
</feature>
<evidence type="ECO:0000256" key="2">
    <source>
        <dbReference type="ARBA" id="ARBA00022692"/>
    </source>
</evidence>
<dbReference type="Gene3D" id="1.20.1070.10">
    <property type="entry name" value="Rhodopsin 7-helix transmembrane proteins"/>
    <property type="match status" value="2"/>
</dbReference>
<evidence type="ECO:0000313" key="9">
    <source>
        <dbReference type="Proteomes" id="UP000245119"/>
    </source>
</evidence>
<dbReference type="InterPro" id="IPR017452">
    <property type="entry name" value="GPCR_Rhodpsn_7TM"/>
</dbReference>
<dbReference type="PRINTS" id="PR00237">
    <property type="entry name" value="GPCRRHODOPSN"/>
</dbReference>
<feature type="transmembrane region" description="Helical" evidence="6">
    <location>
        <begin position="194"/>
        <end position="222"/>
    </location>
</feature>
<dbReference type="SUPFAM" id="SSF81321">
    <property type="entry name" value="Family A G protein-coupled receptor-like"/>
    <property type="match status" value="1"/>
</dbReference>
<dbReference type="PROSITE" id="PS50262">
    <property type="entry name" value="G_PROTEIN_RECEP_F1_2"/>
    <property type="match status" value="1"/>
</dbReference>
<dbReference type="PANTHER" id="PTHR46641:SF2">
    <property type="entry name" value="FMRFAMIDE RECEPTOR"/>
    <property type="match status" value="1"/>
</dbReference>
<dbReference type="AlphaFoldDB" id="A0A2T7PNX1"/>
<dbReference type="Proteomes" id="UP000245119">
    <property type="component" value="Linkage Group LG3"/>
</dbReference>
<dbReference type="EMBL" id="PZQS01000003">
    <property type="protein sequence ID" value="PVD35124.1"/>
    <property type="molecule type" value="Genomic_DNA"/>
</dbReference>
<proteinExistence type="predicted"/>
<comment type="caution">
    <text evidence="8">The sequence shown here is derived from an EMBL/GenBank/DDBJ whole genome shotgun (WGS) entry which is preliminary data.</text>
</comment>
<organism evidence="8 9">
    <name type="scientific">Pomacea canaliculata</name>
    <name type="common">Golden apple snail</name>
    <dbReference type="NCBI Taxonomy" id="400727"/>
    <lineage>
        <taxon>Eukaryota</taxon>
        <taxon>Metazoa</taxon>
        <taxon>Spiralia</taxon>
        <taxon>Lophotrochozoa</taxon>
        <taxon>Mollusca</taxon>
        <taxon>Gastropoda</taxon>
        <taxon>Caenogastropoda</taxon>
        <taxon>Architaenioglossa</taxon>
        <taxon>Ampullarioidea</taxon>
        <taxon>Ampullariidae</taxon>
        <taxon>Pomacea</taxon>
    </lineage>
</organism>
<reference evidence="8 9" key="1">
    <citation type="submission" date="2018-04" db="EMBL/GenBank/DDBJ databases">
        <title>The genome of golden apple snail Pomacea canaliculata provides insight into stress tolerance and invasive adaptation.</title>
        <authorList>
            <person name="Liu C."/>
            <person name="Liu B."/>
            <person name="Ren Y."/>
            <person name="Zhang Y."/>
            <person name="Wang H."/>
            <person name="Li S."/>
            <person name="Jiang F."/>
            <person name="Yin L."/>
            <person name="Zhang G."/>
            <person name="Qian W."/>
            <person name="Fan W."/>
        </authorList>
    </citation>
    <scope>NUCLEOTIDE SEQUENCE [LARGE SCALE GENOMIC DNA]</scope>
    <source>
        <strain evidence="8">SZHN2017</strain>
        <tissue evidence="8">Muscle</tissue>
    </source>
</reference>
<evidence type="ECO:0000256" key="5">
    <source>
        <dbReference type="SAM" id="MobiDB-lite"/>
    </source>
</evidence>
<feature type="transmembrane region" description="Helical" evidence="6">
    <location>
        <begin position="293"/>
        <end position="316"/>
    </location>
</feature>
<evidence type="ECO:0000256" key="6">
    <source>
        <dbReference type="SAM" id="Phobius"/>
    </source>
</evidence>
<comment type="subcellular location">
    <subcellularLocation>
        <location evidence="1">Membrane</location>
    </subcellularLocation>
</comment>
<feature type="transmembrane region" description="Helical" evidence="6">
    <location>
        <begin position="47"/>
        <end position="72"/>
    </location>
</feature>
<feature type="transmembrane region" description="Helical" evidence="6">
    <location>
        <begin position="12"/>
        <end position="35"/>
    </location>
</feature>
<keyword evidence="3 6" id="KW-1133">Transmembrane helix</keyword>
<dbReference type="GO" id="GO:0016020">
    <property type="term" value="C:membrane"/>
    <property type="evidence" value="ECO:0007669"/>
    <property type="project" value="UniProtKB-SubCell"/>
</dbReference>
<evidence type="ECO:0000256" key="1">
    <source>
        <dbReference type="ARBA" id="ARBA00004370"/>
    </source>
</evidence>
<dbReference type="PANTHER" id="PTHR46641">
    <property type="entry name" value="FMRFAMIDE RECEPTOR-RELATED"/>
    <property type="match status" value="1"/>
</dbReference>
<protein>
    <recommendedName>
        <fullName evidence="7">G-protein coupled receptors family 1 profile domain-containing protein</fullName>
    </recommendedName>
</protein>
<evidence type="ECO:0000256" key="4">
    <source>
        <dbReference type="ARBA" id="ARBA00023136"/>
    </source>
</evidence>
<feature type="domain" description="G-protein coupled receptors family 1 profile" evidence="7">
    <location>
        <begin position="27"/>
        <end position="313"/>
    </location>
</feature>
<accession>A0A2T7PNX1</accession>
<sequence length="480" mass="53932">MEDSGRESIVIVLAIVRLCLAVFGCIANTVSAVVLTNRKLWSPTSMLLLSLVVYDALYLLLVLPITAISISINVHYTAAKYSALMTITSLSFSLRFMTQMASTYTTVTVTIERKRSHVIPSTLRSDQTNQPLYGTPRSTGVGTSEETHSYLSRPVNMTTINILVGGSWGNDSGDASYEEGQAMRGLKYLYQSVYLSYLTVIFLYLLPYTLILFFNIQLLIALRRRKEETRRISIRNEHRMSGNSCTSPTNREEDLTYIVLGITLCFFVCCILPTVYMISTLATGSSGDMTSTLLLNAGETTLAINAATDFFFYCLLGRKFRYVFMKTFCPKRYLQKTKAITLSGGIQAILNWCKDPYVELNVDDEEDLMKVFSEHLAQFRRRSACCSSREANDELSSADPQLTCVRFSYCARGQDGAVGTRDDKWNKENTPCPTSSRDVTNHVTITTNAFTTTTIIFHHNYDHSRHHHHPSTINTAKILL</sequence>
<keyword evidence="9" id="KW-1185">Reference proteome</keyword>
<name>A0A2T7PNX1_POMCA</name>
<evidence type="ECO:0000259" key="7">
    <source>
        <dbReference type="PROSITE" id="PS50262"/>
    </source>
</evidence>
<evidence type="ECO:0000313" key="8">
    <source>
        <dbReference type="EMBL" id="PVD35124.1"/>
    </source>
</evidence>
<dbReference type="OrthoDB" id="10011262at2759"/>
<keyword evidence="2 6" id="KW-0812">Transmembrane</keyword>
<dbReference type="InterPro" id="IPR000276">
    <property type="entry name" value="GPCR_Rhodpsn"/>
</dbReference>